<protein>
    <submittedName>
        <fullName evidence="2">Uncharacterized protein</fullName>
    </submittedName>
</protein>
<evidence type="ECO:0000313" key="2">
    <source>
        <dbReference type="EMBL" id="MPN04794.1"/>
    </source>
</evidence>
<name>A0A645EWF2_9ZZZZ</name>
<feature type="compositionally biased region" description="Low complexity" evidence="1">
    <location>
        <begin position="1"/>
        <end position="15"/>
    </location>
</feature>
<reference evidence="2" key="1">
    <citation type="submission" date="2019-08" db="EMBL/GenBank/DDBJ databases">
        <authorList>
            <person name="Kucharzyk K."/>
            <person name="Murdoch R.W."/>
            <person name="Higgins S."/>
            <person name="Loffler F."/>
        </authorList>
    </citation>
    <scope>NUCLEOTIDE SEQUENCE</scope>
</reference>
<sequence length="99" mass="9733">MADALSGGSGAGRDAAAPDKLADPAHGDQPQGGRAGGDAGGPSGYWSRFGVSAADPGRRGRQACRFSAGVVSKHGSARGVRHDRAHGNHHPPAAPGMGA</sequence>
<organism evidence="2">
    <name type="scientific">bioreactor metagenome</name>
    <dbReference type="NCBI Taxonomy" id="1076179"/>
    <lineage>
        <taxon>unclassified sequences</taxon>
        <taxon>metagenomes</taxon>
        <taxon>ecological metagenomes</taxon>
    </lineage>
</organism>
<dbReference type="EMBL" id="VSSQ01050716">
    <property type="protein sequence ID" value="MPN04794.1"/>
    <property type="molecule type" value="Genomic_DNA"/>
</dbReference>
<comment type="caution">
    <text evidence="2">The sequence shown here is derived from an EMBL/GenBank/DDBJ whole genome shotgun (WGS) entry which is preliminary data.</text>
</comment>
<dbReference type="AlphaFoldDB" id="A0A645EWF2"/>
<evidence type="ECO:0000256" key="1">
    <source>
        <dbReference type="SAM" id="MobiDB-lite"/>
    </source>
</evidence>
<feature type="compositionally biased region" description="Gly residues" evidence="1">
    <location>
        <begin position="33"/>
        <end position="43"/>
    </location>
</feature>
<gene>
    <name evidence="2" type="ORF">SDC9_152042</name>
</gene>
<feature type="compositionally biased region" description="Basic and acidic residues" evidence="1">
    <location>
        <begin position="16"/>
        <end position="26"/>
    </location>
</feature>
<proteinExistence type="predicted"/>
<feature type="region of interest" description="Disordered" evidence="1">
    <location>
        <begin position="1"/>
        <end position="99"/>
    </location>
</feature>
<accession>A0A645EWF2</accession>